<keyword evidence="3" id="KW-0418">Kinase</keyword>
<comment type="pathway">
    <text evidence="3">Metabolic intermediate biosynthesis; chorismate biosynthesis; chorismate from D-erythrose 4-phosphate and phosphoenolpyruvate: step 5/7.</text>
</comment>
<protein>
    <recommendedName>
        <fullName evidence="3">Shikimate kinase</fullName>
        <shortName evidence="3">SK</shortName>
        <ecNumber evidence="3">2.7.1.71</ecNumber>
    </recommendedName>
</protein>
<dbReference type="InterPro" id="IPR036291">
    <property type="entry name" value="NAD(P)-bd_dom_sf"/>
</dbReference>
<feature type="binding site" evidence="3">
    <location>
        <position position="398"/>
    </location>
    <ligand>
        <name>substrate</name>
    </ligand>
</feature>
<sequence length="434" mass="46370">MPAESPSSQVDAPFGLLGRTLGHSWSPAIHTELGSAPYELFEREPEDVESFVRAGSWRGINVTIPYKRRAFELADEASVRARRLGVANTLVRRPDGSIYADNTDYAGFAWMLDRFARRVWGAPAEGALAGTRALVLGSGGASQAVQAALSDAGAHVTVISRTGANTYDTLVERQGDTTLVVNATPVGMCPTCPASPLSRRHLDGLPHLGGILDVVYNPLRTGLCLMAEECGIPCESGLAMLVGQAVRSSELFQGGTIPGKRMDALVASLRARHLNVALIGMPGSGKSSTGRSLARLMRRPFVDLDEAIRLRQASPEDIIKRDGEDAFRAIETAVASNYGARSGMVIACGGGIVTRPENYRLLHQNATIVLIRRPLAELSSEGRPLSISRGIEALAAERTALYERWADVTIDCTGSAASDAQLIQRLLSHPSSAF</sequence>
<comment type="subunit">
    <text evidence="3">Monomer.</text>
</comment>
<dbReference type="InterPro" id="IPR000623">
    <property type="entry name" value="Shikimate_kinase/TSH1"/>
</dbReference>
<keyword evidence="3" id="KW-0460">Magnesium</keyword>
<keyword evidence="3" id="KW-0547">Nucleotide-binding</keyword>
<dbReference type="PRINTS" id="PR01100">
    <property type="entry name" value="SHIKIMTKNASE"/>
</dbReference>
<feature type="binding site" evidence="3">
    <location>
        <begin position="283"/>
        <end position="288"/>
    </location>
    <ligand>
        <name>ATP</name>
        <dbReference type="ChEBI" id="CHEBI:30616"/>
    </ligand>
</feature>
<accession>U2UYT3</accession>
<feature type="binding site" evidence="3">
    <location>
        <position position="328"/>
    </location>
    <ligand>
        <name>substrate</name>
    </ligand>
</feature>
<dbReference type="OrthoDB" id="9800332at2"/>
<dbReference type="InterPro" id="IPR046346">
    <property type="entry name" value="Aminoacid_DH-like_N_sf"/>
</dbReference>
<comment type="similarity">
    <text evidence="3">Belongs to the shikimate kinase family.</text>
</comment>
<keyword evidence="3" id="KW-0028">Amino-acid biosynthesis</keyword>
<dbReference type="RefSeq" id="WP_021726121.1">
    <property type="nucleotide sequence ID" value="NZ_AWEZ01000045.1"/>
</dbReference>
<feature type="binding site" evidence="3">
    <location>
        <position position="287"/>
    </location>
    <ligand>
        <name>Mg(2+)</name>
        <dbReference type="ChEBI" id="CHEBI:18420"/>
    </ligand>
</feature>
<dbReference type="EC" id="2.7.1.71" evidence="3"/>
<dbReference type="InterPro" id="IPR027417">
    <property type="entry name" value="P-loop_NTPase"/>
</dbReference>
<organism evidence="5 6">
    <name type="scientific">Olsenella profusa F0195</name>
    <dbReference type="NCBI Taxonomy" id="1125712"/>
    <lineage>
        <taxon>Bacteria</taxon>
        <taxon>Bacillati</taxon>
        <taxon>Actinomycetota</taxon>
        <taxon>Coriobacteriia</taxon>
        <taxon>Coriobacteriales</taxon>
        <taxon>Atopobiaceae</taxon>
        <taxon>Olsenella</taxon>
    </lineage>
</organism>
<evidence type="ECO:0000256" key="3">
    <source>
        <dbReference type="HAMAP-Rule" id="MF_00109"/>
    </source>
</evidence>
<feature type="domain" description="Shikimate dehydrogenase substrate binding N-terminal" evidence="4">
    <location>
        <begin position="16"/>
        <end position="90"/>
    </location>
</feature>
<dbReference type="GO" id="GO:0004764">
    <property type="term" value="F:shikimate 3-dehydrogenase (NADP+) activity"/>
    <property type="evidence" value="ECO:0007669"/>
    <property type="project" value="InterPro"/>
</dbReference>
<keyword evidence="3" id="KW-0808">Transferase</keyword>
<keyword evidence="3" id="KW-0067">ATP-binding</keyword>
<evidence type="ECO:0000259" key="4">
    <source>
        <dbReference type="Pfam" id="PF08501"/>
    </source>
</evidence>
<gene>
    <name evidence="3" type="primary">aroK</name>
    <name evidence="5" type="ORF">HMPREF1316_0215</name>
</gene>
<dbReference type="HAMAP" id="MF_00109">
    <property type="entry name" value="Shikimate_kinase"/>
    <property type="match status" value="1"/>
</dbReference>
<dbReference type="Pfam" id="PF08501">
    <property type="entry name" value="Shikimate_dh_N"/>
    <property type="match status" value="1"/>
</dbReference>
<dbReference type="eggNOG" id="COG0169">
    <property type="taxonomic scope" value="Bacteria"/>
</dbReference>
<comment type="function">
    <text evidence="3">Catalyzes the specific phosphorylation of the 3-hydroxyl group of shikimic acid using ATP as a cosubstrate.</text>
</comment>
<dbReference type="eggNOG" id="COG0703">
    <property type="taxonomic scope" value="Bacteria"/>
</dbReference>
<name>U2UYT3_9ACTN</name>
<dbReference type="GO" id="GO:0009073">
    <property type="term" value="P:aromatic amino acid family biosynthetic process"/>
    <property type="evidence" value="ECO:0007669"/>
    <property type="project" value="UniProtKB-KW"/>
</dbReference>
<dbReference type="Proteomes" id="UP000016638">
    <property type="component" value="Unassembled WGS sequence"/>
</dbReference>
<dbReference type="SUPFAM" id="SSF53223">
    <property type="entry name" value="Aminoacid dehydrogenase-like, N-terminal domain"/>
    <property type="match status" value="1"/>
</dbReference>
<evidence type="ECO:0000313" key="6">
    <source>
        <dbReference type="Proteomes" id="UP000016638"/>
    </source>
</evidence>
<dbReference type="SUPFAM" id="SSF52540">
    <property type="entry name" value="P-loop containing nucleoside triphosphate hydrolases"/>
    <property type="match status" value="1"/>
</dbReference>
<dbReference type="STRING" id="1125712.HMPREF1316_0215"/>
<comment type="pathway">
    <text evidence="1">Metabolic intermediate biosynthesis; chorismate biosynthesis; chorismate from D-erythrose 4-phosphate and phosphoenolpyruvate: step 4/7.</text>
</comment>
<dbReference type="UniPathway" id="UPA00053">
    <property type="reaction ID" value="UER00088"/>
</dbReference>
<dbReference type="Pfam" id="PF01202">
    <property type="entry name" value="SKI"/>
    <property type="match status" value="1"/>
</dbReference>
<comment type="subcellular location">
    <subcellularLocation>
        <location evidence="3">Cytoplasm</location>
    </subcellularLocation>
</comment>
<proteinExistence type="inferred from homology"/>
<dbReference type="PATRIC" id="fig|1125712.3.peg.1340"/>
<keyword evidence="3" id="KW-0963">Cytoplasm</keyword>
<dbReference type="SUPFAM" id="SSF51735">
    <property type="entry name" value="NAD(P)-binding Rossmann-fold domains"/>
    <property type="match status" value="1"/>
</dbReference>
<evidence type="ECO:0000256" key="1">
    <source>
        <dbReference type="ARBA" id="ARBA00004871"/>
    </source>
</evidence>
<dbReference type="PANTHER" id="PTHR21089:SF1">
    <property type="entry name" value="BIFUNCTIONAL 3-DEHYDROQUINATE DEHYDRATASE_SHIKIMATE DEHYDROGENASE, CHLOROPLASTIC"/>
    <property type="match status" value="1"/>
</dbReference>
<evidence type="ECO:0000256" key="2">
    <source>
        <dbReference type="ARBA" id="ARBA00023141"/>
    </source>
</evidence>
<comment type="catalytic activity">
    <reaction evidence="3">
        <text>shikimate + ATP = 3-phosphoshikimate + ADP + H(+)</text>
        <dbReference type="Rhea" id="RHEA:13121"/>
        <dbReference type="ChEBI" id="CHEBI:15378"/>
        <dbReference type="ChEBI" id="CHEBI:30616"/>
        <dbReference type="ChEBI" id="CHEBI:36208"/>
        <dbReference type="ChEBI" id="CHEBI:145989"/>
        <dbReference type="ChEBI" id="CHEBI:456216"/>
        <dbReference type="EC" id="2.7.1.71"/>
    </reaction>
</comment>
<dbReference type="EMBL" id="AWEZ01000045">
    <property type="protein sequence ID" value="ERL08252.1"/>
    <property type="molecule type" value="Genomic_DNA"/>
</dbReference>
<dbReference type="GO" id="GO:0005524">
    <property type="term" value="F:ATP binding"/>
    <property type="evidence" value="ECO:0007669"/>
    <property type="project" value="UniProtKB-UniRule"/>
</dbReference>
<dbReference type="GO" id="GO:0004765">
    <property type="term" value="F:shikimate kinase activity"/>
    <property type="evidence" value="ECO:0007669"/>
    <property type="project" value="UniProtKB-UniRule"/>
</dbReference>
<keyword evidence="6" id="KW-1185">Reference proteome</keyword>
<feature type="binding site" evidence="3">
    <location>
        <position position="383"/>
    </location>
    <ligand>
        <name>ATP</name>
        <dbReference type="ChEBI" id="CHEBI:30616"/>
    </ligand>
</feature>
<dbReference type="CDD" id="cd00464">
    <property type="entry name" value="SK"/>
    <property type="match status" value="1"/>
</dbReference>
<dbReference type="InterPro" id="IPR013708">
    <property type="entry name" value="Shikimate_DH-bd_N"/>
</dbReference>
<dbReference type="AlphaFoldDB" id="U2UYT3"/>
<comment type="cofactor">
    <cofactor evidence="3">
        <name>Mg(2+)</name>
        <dbReference type="ChEBI" id="CHEBI:18420"/>
    </cofactor>
    <text evidence="3">Binds 1 Mg(2+) ion per subunit.</text>
</comment>
<dbReference type="GO" id="GO:0008652">
    <property type="term" value="P:amino acid biosynthetic process"/>
    <property type="evidence" value="ECO:0007669"/>
    <property type="project" value="UniProtKB-KW"/>
</dbReference>
<dbReference type="GO" id="GO:0009423">
    <property type="term" value="P:chorismate biosynthetic process"/>
    <property type="evidence" value="ECO:0007669"/>
    <property type="project" value="UniProtKB-UniRule"/>
</dbReference>
<comment type="caution">
    <text evidence="3">Lacks conserved residue(s) required for the propagation of feature annotation.</text>
</comment>
<comment type="caution">
    <text evidence="5">The sequence shown here is derived from an EMBL/GenBank/DDBJ whole genome shotgun (WGS) entry which is preliminary data.</text>
</comment>
<evidence type="ECO:0000313" key="5">
    <source>
        <dbReference type="EMBL" id="ERL08252.1"/>
    </source>
</evidence>
<dbReference type="InterPro" id="IPR022893">
    <property type="entry name" value="Shikimate_DH_fam"/>
</dbReference>
<dbReference type="Gene3D" id="3.40.50.720">
    <property type="entry name" value="NAD(P)-binding Rossmann-like Domain"/>
    <property type="match status" value="1"/>
</dbReference>
<dbReference type="PANTHER" id="PTHR21089">
    <property type="entry name" value="SHIKIMATE DEHYDROGENASE"/>
    <property type="match status" value="1"/>
</dbReference>
<dbReference type="GO" id="GO:0019632">
    <property type="term" value="P:shikimate metabolic process"/>
    <property type="evidence" value="ECO:0007669"/>
    <property type="project" value="TreeGrafter"/>
</dbReference>
<dbReference type="GO" id="GO:0005737">
    <property type="term" value="C:cytoplasm"/>
    <property type="evidence" value="ECO:0007669"/>
    <property type="project" value="UniProtKB-SubCell"/>
</dbReference>
<dbReference type="Gene3D" id="3.40.50.10860">
    <property type="entry name" value="Leucine Dehydrogenase, chain A, domain 1"/>
    <property type="match status" value="1"/>
</dbReference>
<keyword evidence="3" id="KW-0479">Metal-binding</keyword>
<reference evidence="5 6" key="1">
    <citation type="submission" date="2013-08" db="EMBL/GenBank/DDBJ databases">
        <authorList>
            <person name="Durkin A.S."/>
            <person name="Haft D.R."/>
            <person name="McCorrison J."/>
            <person name="Torralba M."/>
            <person name="Gillis M."/>
            <person name="Haft D.H."/>
            <person name="Methe B."/>
            <person name="Sutton G."/>
            <person name="Nelson K.E."/>
        </authorList>
    </citation>
    <scope>NUCLEOTIDE SEQUENCE [LARGE SCALE GENOMIC DNA]</scope>
    <source>
        <strain evidence="5 6">F0195</strain>
    </source>
</reference>
<dbReference type="GO" id="GO:0000287">
    <property type="term" value="F:magnesium ion binding"/>
    <property type="evidence" value="ECO:0007669"/>
    <property type="project" value="UniProtKB-UniRule"/>
</dbReference>
<keyword evidence="2 3" id="KW-0057">Aromatic amino acid biosynthesis</keyword>
<feature type="binding site" evidence="3">
    <location>
        <position position="350"/>
    </location>
    <ligand>
        <name>substrate</name>
    </ligand>
</feature>
<feature type="binding site" evidence="3">
    <location>
        <position position="305"/>
    </location>
    <ligand>
        <name>substrate</name>
    </ligand>
</feature>
<dbReference type="InterPro" id="IPR031322">
    <property type="entry name" value="Shikimate/glucono_kinase"/>
</dbReference>
<dbReference type="Gene3D" id="3.40.50.300">
    <property type="entry name" value="P-loop containing nucleotide triphosphate hydrolases"/>
    <property type="match status" value="1"/>
</dbReference>